<dbReference type="Proteomes" id="UP000273105">
    <property type="component" value="Unassembled WGS sequence"/>
</dbReference>
<dbReference type="SUPFAM" id="SSF54171">
    <property type="entry name" value="DNA-binding domain"/>
    <property type="match status" value="1"/>
</dbReference>
<evidence type="ECO:0000313" key="1">
    <source>
        <dbReference type="EMBL" id="RLL42972.1"/>
    </source>
</evidence>
<accession>A0ABX9U5C7</accession>
<keyword evidence="2" id="KW-1185">Reference proteome</keyword>
<evidence type="ECO:0000313" key="2">
    <source>
        <dbReference type="Proteomes" id="UP000273105"/>
    </source>
</evidence>
<name>A0ABX9U5C7_9GAMM</name>
<organism evidence="1 2">
    <name type="scientific">Acinetobacter cumulans</name>
    <dbReference type="NCBI Taxonomy" id="2136182"/>
    <lineage>
        <taxon>Bacteria</taxon>
        <taxon>Pseudomonadati</taxon>
        <taxon>Pseudomonadota</taxon>
        <taxon>Gammaproteobacteria</taxon>
        <taxon>Moraxellales</taxon>
        <taxon>Moraxellaceae</taxon>
        <taxon>Acinetobacter</taxon>
    </lineage>
</organism>
<sequence>MNKLNYEGKIFKTNNYGDVVVTKYVDSSKVHIRFIETGYEATAEINQIKKGNVKDRLVATVRGVGVLGDEPACVNGKHLKEYLLWQAMLKRCYDPEYCSKHPTYNDCCVSENFKYYPYFKSWCFEQIGFKQTGWELDKDILVRGNKVYSEDTCVFIPQEINKLFNRQNKNQTEYPTGVHYDKREGKFHSHLSVSGGRIRLGRFNSVDAAFQAYKQAKEDQIKVVANKWKEQIDERAYKALMSYRVESLIDSNSIAPTTKVIER</sequence>
<gene>
    <name evidence="1" type="ORF">D9K79_11435</name>
</gene>
<dbReference type="RefSeq" id="WP_121532590.1">
    <property type="nucleotide sequence ID" value="NZ_RCHE01000027.1"/>
</dbReference>
<proteinExistence type="predicted"/>
<dbReference type="EMBL" id="RCHE01000027">
    <property type="protein sequence ID" value="RLL42972.1"/>
    <property type="molecule type" value="Genomic_DNA"/>
</dbReference>
<comment type="caution">
    <text evidence="1">The sequence shown here is derived from an EMBL/GenBank/DDBJ whole genome shotgun (WGS) entry which is preliminary data.</text>
</comment>
<dbReference type="InterPro" id="IPR016177">
    <property type="entry name" value="DNA-bd_dom_sf"/>
</dbReference>
<evidence type="ECO:0008006" key="3">
    <source>
        <dbReference type="Google" id="ProtNLM"/>
    </source>
</evidence>
<protein>
    <recommendedName>
        <fullName evidence="3">AP2 domain-containing protein</fullName>
    </recommendedName>
</protein>
<reference evidence="1 2" key="1">
    <citation type="submission" date="2018-09" db="EMBL/GenBank/DDBJ databases">
        <title>The draft genome of Acinetobacter sp. strains.</title>
        <authorList>
            <person name="Qin J."/>
            <person name="Feng Y."/>
            <person name="Zong Z."/>
        </authorList>
    </citation>
    <scope>NUCLEOTIDE SEQUENCE [LARGE SCALE GENOMIC DNA]</scope>
    <source>
        <strain evidence="1 2">WCHAc060001</strain>
    </source>
</reference>